<gene>
    <name evidence="4" type="ORF">P5W92_01310</name>
</gene>
<evidence type="ECO:0000313" key="4">
    <source>
        <dbReference type="EMBL" id="MDJ1639035.1"/>
    </source>
</evidence>
<protein>
    <submittedName>
        <fullName evidence="4">Alpha/beta hydrolase</fullName>
        <ecNumber evidence="4">3.-.-.-</ecNumber>
    </submittedName>
</protein>
<proteinExistence type="predicted"/>
<feature type="chain" id="PRO_5045133302" evidence="2">
    <location>
        <begin position="23"/>
        <end position="302"/>
    </location>
</feature>
<evidence type="ECO:0000259" key="3">
    <source>
        <dbReference type="Pfam" id="PF20434"/>
    </source>
</evidence>
<dbReference type="InterPro" id="IPR050300">
    <property type="entry name" value="GDXG_lipolytic_enzyme"/>
</dbReference>
<evidence type="ECO:0000313" key="5">
    <source>
        <dbReference type="Proteomes" id="UP001237194"/>
    </source>
</evidence>
<dbReference type="Pfam" id="PF20434">
    <property type="entry name" value="BD-FAE"/>
    <property type="match status" value="1"/>
</dbReference>
<dbReference type="EMBL" id="JARWAF010000001">
    <property type="protein sequence ID" value="MDJ1639035.1"/>
    <property type="molecule type" value="Genomic_DNA"/>
</dbReference>
<evidence type="ECO:0000256" key="2">
    <source>
        <dbReference type="SAM" id="SignalP"/>
    </source>
</evidence>
<dbReference type="InterPro" id="IPR029058">
    <property type="entry name" value="AB_hydrolase_fold"/>
</dbReference>
<reference evidence="4 5" key="1">
    <citation type="submission" date="2023-04" db="EMBL/GenBank/DDBJ databases">
        <title>A novel species of the genus Streptomyces: Streptomyces pakalii sp. nov. isolated from a Mexican soil jungle.</title>
        <authorList>
            <person name="Chavez-Hernandez M.A."/>
            <person name="Ortiz-Alvarez J."/>
            <person name="Villa-Tanaca L."/>
            <person name="Hernandez-Rodriguez C."/>
        </authorList>
    </citation>
    <scope>NUCLEOTIDE SEQUENCE [LARGE SCALE GENOMIC DNA]</scope>
    <source>
        <strain evidence="4 5">ENCB-J15</strain>
    </source>
</reference>
<dbReference type="PROSITE" id="PS51318">
    <property type="entry name" value="TAT"/>
    <property type="match status" value="1"/>
</dbReference>
<keyword evidence="1 4" id="KW-0378">Hydrolase</keyword>
<dbReference type="InterPro" id="IPR006311">
    <property type="entry name" value="TAT_signal"/>
</dbReference>
<name>A0ABT7CZR6_9ACTN</name>
<dbReference type="Gene3D" id="3.40.50.1820">
    <property type="entry name" value="alpha/beta hydrolase"/>
    <property type="match status" value="1"/>
</dbReference>
<feature type="signal peptide" evidence="2">
    <location>
        <begin position="1"/>
        <end position="22"/>
    </location>
</feature>
<dbReference type="InterPro" id="IPR049492">
    <property type="entry name" value="BD-FAE-like_dom"/>
</dbReference>
<evidence type="ECO:0000256" key="1">
    <source>
        <dbReference type="ARBA" id="ARBA00022801"/>
    </source>
</evidence>
<keyword evidence="5" id="KW-1185">Reference proteome</keyword>
<dbReference type="SUPFAM" id="SSF53474">
    <property type="entry name" value="alpha/beta-Hydrolases"/>
    <property type="match status" value="1"/>
</dbReference>
<dbReference type="PANTHER" id="PTHR48081">
    <property type="entry name" value="AB HYDROLASE SUPERFAMILY PROTEIN C4A8.06C"/>
    <property type="match status" value="1"/>
</dbReference>
<sequence length="302" mass="32452">MKGITPMRRILLSFAATLVAVAGTTAVSPPQAAQAAAPMETQKYGSHPRQAVDVFSTASSTAKPALVLIHGGYWHEQTDWSSWARKFADQGFQVFAIRYRLNFEAAWPAQREDVASAVGWVRTNAARYDADPDNVVVLGSSAGGQLATDAATNGTNALKLKGAVALSPVASPYRAWTDGNTSTDTKVRKVRDNAAILARCYPTSTDNDTSLRDTGCWDTWRSMVSKNWVNKGDAAMYLVHSTGDFVPPTHSTDLEATAESKGVPDADIETTIVPNSTAHGGALLSDTKTYTSILNWLRKVTD</sequence>
<organism evidence="4 5">
    <name type="scientific">Streptomyces pakalii</name>
    <dbReference type="NCBI Taxonomy" id="3036494"/>
    <lineage>
        <taxon>Bacteria</taxon>
        <taxon>Bacillati</taxon>
        <taxon>Actinomycetota</taxon>
        <taxon>Actinomycetes</taxon>
        <taxon>Kitasatosporales</taxon>
        <taxon>Streptomycetaceae</taxon>
        <taxon>Streptomyces</taxon>
    </lineage>
</organism>
<accession>A0ABT7CZR6</accession>
<dbReference type="EC" id="3.-.-.-" evidence="4"/>
<dbReference type="GO" id="GO:0016787">
    <property type="term" value="F:hydrolase activity"/>
    <property type="evidence" value="ECO:0007669"/>
    <property type="project" value="UniProtKB-KW"/>
</dbReference>
<keyword evidence="2" id="KW-0732">Signal</keyword>
<dbReference type="Proteomes" id="UP001237194">
    <property type="component" value="Unassembled WGS sequence"/>
</dbReference>
<feature type="domain" description="BD-FAE-like" evidence="3">
    <location>
        <begin position="53"/>
        <end position="255"/>
    </location>
</feature>
<comment type="caution">
    <text evidence="4">The sequence shown here is derived from an EMBL/GenBank/DDBJ whole genome shotgun (WGS) entry which is preliminary data.</text>
</comment>